<feature type="transmembrane region" description="Helical" evidence="5">
    <location>
        <begin position="125"/>
        <end position="149"/>
    </location>
</feature>
<evidence type="ECO:0000256" key="3">
    <source>
        <dbReference type="ARBA" id="ARBA00022989"/>
    </source>
</evidence>
<comment type="subcellular location">
    <subcellularLocation>
        <location evidence="1">Membrane</location>
        <topology evidence="1">Multi-pass membrane protein</topology>
    </subcellularLocation>
</comment>
<feature type="transmembrane region" description="Helical" evidence="5">
    <location>
        <begin position="446"/>
        <end position="463"/>
    </location>
</feature>
<dbReference type="InterPro" id="IPR050598">
    <property type="entry name" value="AminoAcid_Transporter"/>
</dbReference>
<dbReference type="PIRSF" id="PIRSF006060">
    <property type="entry name" value="AA_transporter"/>
    <property type="match status" value="1"/>
</dbReference>
<keyword evidence="2 5" id="KW-0812">Transmembrane</keyword>
<keyword evidence="3 5" id="KW-1133">Transmembrane helix</keyword>
<protein>
    <submittedName>
        <fullName evidence="6">APC family permease</fullName>
    </submittedName>
</protein>
<dbReference type="PANTHER" id="PTHR11785:SF512">
    <property type="entry name" value="SOBREMESA, ISOFORM B"/>
    <property type="match status" value="1"/>
</dbReference>
<evidence type="ECO:0000256" key="4">
    <source>
        <dbReference type="ARBA" id="ARBA00023136"/>
    </source>
</evidence>
<feature type="transmembrane region" description="Helical" evidence="5">
    <location>
        <begin position="361"/>
        <end position="379"/>
    </location>
</feature>
<dbReference type="Pfam" id="PF13520">
    <property type="entry name" value="AA_permease_2"/>
    <property type="match status" value="1"/>
</dbReference>
<dbReference type="GO" id="GO:0016020">
    <property type="term" value="C:membrane"/>
    <property type="evidence" value="ECO:0007669"/>
    <property type="project" value="UniProtKB-SubCell"/>
</dbReference>
<dbReference type="InterPro" id="IPR002293">
    <property type="entry name" value="AA/rel_permease1"/>
</dbReference>
<proteinExistence type="predicted"/>
<dbReference type="PANTHER" id="PTHR11785">
    <property type="entry name" value="AMINO ACID TRANSPORTER"/>
    <property type="match status" value="1"/>
</dbReference>
<feature type="transmembrane region" description="Helical" evidence="5">
    <location>
        <begin position="231"/>
        <end position="251"/>
    </location>
</feature>
<feature type="transmembrane region" description="Helical" evidence="5">
    <location>
        <begin position="313"/>
        <end position="340"/>
    </location>
</feature>
<gene>
    <name evidence="6" type="ORF">EWM57_05155</name>
</gene>
<feature type="transmembrane region" description="Helical" evidence="5">
    <location>
        <begin position="263"/>
        <end position="286"/>
    </location>
</feature>
<keyword evidence="4 5" id="KW-0472">Membrane</keyword>
<reference evidence="6 7" key="1">
    <citation type="submission" date="2019-02" db="EMBL/GenBank/DDBJ databases">
        <title>Bacterial novel species isolated from soil.</title>
        <authorList>
            <person name="Jung H.-Y."/>
        </authorList>
    </citation>
    <scope>NUCLEOTIDE SEQUENCE [LARGE SCALE GENOMIC DNA]</scope>
    <source>
        <strain evidence="6 7">1-3-3-3</strain>
    </source>
</reference>
<evidence type="ECO:0000313" key="7">
    <source>
        <dbReference type="Proteomes" id="UP000294155"/>
    </source>
</evidence>
<dbReference type="GO" id="GO:0015179">
    <property type="term" value="F:L-amino acid transmembrane transporter activity"/>
    <property type="evidence" value="ECO:0007669"/>
    <property type="project" value="TreeGrafter"/>
</dbReference>
<evidence type="ECO:0000256" key="1">
    <source>
        <dbReference type="ARBA" id="ARBA00004141"/>
    </source>
</evidence>
<name>A0A4Q5LG31_9BACT</name>
<dbReference type="OrthoDB" id="9810109at2"/>
<dbReference type="EMBL" id="SEWE01000007">
    <property type="protein sequence ID" value="RYU82170.1"/>
    <property type="molecule type" value="Genomic_DNA"/>
</dbReference>
<feature type="transmembrane region" description="Helical" evidence="5">
    <location>
        <begin position="84"/>
        <end position="104"/>
    </location>
</feature>
<organism evidence="6 7">
    <name type="scientific">Hymenobacter persicinus</name>
    <dbReference type="NCBI Taxonomy" id="2025506"/>
    <lineage>
        <taxon>Bacteria</taxon>
        <taxon>Pseudomonadati</taxon>
        <taxon>Bacteroidota</taxon>
        <taxon>Cytophagia</taxon>
        <taxon>Cytophagales</taxon>
        <taxon>Hymenobacteraceae</taxon>
        <taxon>Hymenobacter</taxon>
    </lineage>
</organism>
<evidence type="ECO:0000256" key="5">
    <source>
        <dbReference type="SAM" id="Phobius"/>
    </source>
</evidence>
<feature type="transmembrane region" description="Helical" evidence="5">
    <location>
        <begin position="44"/>
        <end position="64"/>
    </location>
</feature>
<feature type="transmembrane region" description="Helical" evidence="5">
    <location>
        <begin position="385"/>
        <end position="405"/>
    </location>
</feature>
<dbReference type="Gene3D" id="1.20.1740.10">
    <property type="entry name" value="Amino acid/polyamine transporter I"/>
    <property type="match status" value="1"/>
</dbReference>
<accession>A0A4Q5LG31</accession>
<keyword evidence="7" id="KW-1185">Reference proteome</keyword>
<dbReference type="Proteomes" id="UP000294155">
    <property type="component" value="Unassembled WGS sequence"/>
</dbReference>
<feature type="transmembrane region" description="Helical" evidence="5">
    <location>
        <begin position="417"/>
        <end position="440"/>
    </location>
</feature>
<evidence type="ECO:0000256" key="2">
    <source>
        <dbReference type="ARBA" id="ARBA00022692"/>
    </source>
</evidence>
<evidence type="ECO:0000313" key="6">
    <source>
        <dbReference type="EMBL" id="RYU82170.1"/>
    </source>
</evidence>
<comment type="caution">
    <text evidence="6">The sequence shown here is derived from an EMBL/GenBank/DDBJ whole genome shotgun (WGS) entry which is preliminary data.</text>
</comment>
<sequence>MQRLFRRAAGLSNCRAGAYFCFPPLLNPAVLASTPAAPARSSRLLRLLGLGFGLAVVVGGTTGTGVLRSPREVAEAVGSPSGVLLVWLAGGLYALLGANAIAELGAMLPQAGGWYGYAHRAFGEFVAVVVAWGDWVSSCVTGALVALMMSTYVALLVPALAGHERTVALASVAGLGLIQWRGLREASRAQEITALLVAGALLVLLAGSWWLPAAPAPTKALGGTGIGSLVVAFQAVIFAYDGWYAAIYFAEEDHDPARAVPRSMLGGVGLVILTYALLNAALLHALPFAELTSAELPLAEVADRLLGPWGRRAMLAVAVLGHLGVLNSVLLMATRVLFALGRDKLLPQPLARVHTAGTPRPALLVAVALTVLLLATGTAEQLLAVTSILFVSYYAVGFAAVLWLRRTAPELPRPYRTWGFPVTTWLALLGSAAFLVSNAVAEPANTLLAAGLVAGSYPVWRLVKRREAA</sequence>
<dbReference type="AlphaFoldDB" id="A0A4Q5LG31"/>
<feature type="transmembrane region" description="Helical" evidence="5">
    <location>
        <begin position="192"/>
        <end position="211"/>
    </location>
</feature>